<accession>A0A7D4UKX4</accession>
<dbReference type="RefSeq" id="WP_173415947.1">
    <property type="nucleotide sequence ID" value="NZ_CP054139.1"/>
</dbReference>
<dbReference type="KEGG" id="mmab:HQ865_16455"/>
<dbReference type="Pfam" id="PF00756">
    <property type="entry name" value="Esterase"/>
    <property type="match status" value="1"/>
</dbReference>
<dbReference type="GO" id="GO:0016787">
    <property type="term" value="F:hydrolase activity"/>
    <property type="evidence" value="ECO:0007669"/>
    <property type="project" value="UniProtKB-KW"/>
</dbReference>
<dbReference type="Proteomes" id="UP000505355">
    <property type="component" value="Chromosome"/>
</dbReference>
<name>A0A7D4UKX4_9SPHI</name>
<dbReference type="AlphaFoldDB" id="A0A7D4UKX4"/>
<dbReference type="InterPro" id="IPR000801">
    <property type="entry name" value="Esterase-like"/>
</dbReference>
<sequence length="304" mass="34209">MRKLLALLIFVSTITFAQTPKVSSGTIQHIEKFPSKFVPARNVDIWLPDGYSINKKYAVLYMHDGMALFDAAIMWNKQEWGVDETMGRLLAEHKIKDCIVVGIWNGNADRHHEYFPQKPFESLPAQVQDSLYDIGSTAGKLLSAKVNSDDYLKFIVRELKPYIDSHYPTLKDQGNTFIAGSSMGGLISLYALCEYPKVFGGAVCLSTHWPGTFALDNNPIPVAFMAWYGKHLPSARSHKIYFDHGDQTLDALYAPYQKQADSLMLAKGYTQGKNFLSKFYPGADHSENSWGKRLDVPLVFLLGR</sequence>
<reference evidence="2 3" key="1">
    <citation type="submission" date="2020-05" db="EMBL/GenBank/DDBJ databases">
        <title>Mucilaginibacter mali sp. nov.</title>
        <authorList>
            <person name="Kim H.S."/>
            <person name="Lee K.C."/>
            <person name="Suh M.K."/>
            <person name="Kim J.-S."/>
            <person name="Han K.-I."/>
            <person name="Eom M.K."/>
            <person name="Shin Y.K."/>
            <person name="Lee J.-S."/>
        </authorList>
    </citation>
    <scope>NUCLEOTIDE SEQUENCE [LARGE SCALE GENOMIC DNA]</scope>
    <source>
        <strain evidence="2 3">G2-14</strain>
    </source>
</reference>
<organism evidence="2 3">
    <name type="scientific">Mucilaginibacter mali</name>
    <dbReference type="NCBI Taxonomy" id="2740462"/>
    <lineage>
        <taxon>Bacteria</taxon>
        <taxon>Pseudomonadati</taxon>
        <taxon>Bacteroidota</taxon>
        <taxon>Sphingobacteriia</taxon>
        <taxon>Sphingobacteriales</taxon>
        <taxon>Sphingobacteriaceae</taxon>
        <taxon>Mucilaginibacter</taxon>
    </lineage>
</organism>
<dbReference type="InterPro" id="IPR029058">
    <property type="entry name" value="AB_hydrolase_fold"/>
</dbReference>
<dbReference type="PANTHER" id="PTHR48098:SF6">
    <property type="entry name" value="FERRI-BACILLIBACTIN ESTERASE BESA"/>
    <property type="match status" value="1"/>
</dbReference>
<keyword evidence="3" id="KW-1185">Reference proteome</keyword>
<proteinExistence type="predicted"/>
<dbReference type="EMBL" id="CP054139">
    <property type="protein sequence ID" value="QKJ31282.1"/>
    <property type="molecule type" value="Genomic_DNA"/>
</dbReference>
<dbReference type="SUPFAM" id="SSF53474">
    <property type="entry name" value="alpha/beta-Hydrolases"/>
    <property type="match status" value="1"/>
</dbReference>
<feature type="signal peptide" evidence="1">
    <location>
        <begin position="1"/>
        <end position="17"/>
    </location>
</feature>
<dbReference type="PANTHER" id="PTHR48098">
    <property type="entry name" value="ENTEROCHELIN ESTERASE-RELATED"/>
    <property type="match status" value="1"/>
</dbReference>
<feature type="chain" id="PRO_5028813458" evidence="1">
    <location>
        <begin position="18"/>
        <end position="304"/>
    </location>
</feature>
<keyword evidence="1" id="KW-0732">Signal</keyword>
<evidence type="ECO:0000313" key="2">
    <source>
        <dbReference type="EMBL" id="QKJ31282.1"/>
    </source>
</evidence>
<gene>
    <name evidence="2" type="ORF">HQ865_16455</name>
</gene>
<dbReference type="Gene3D" id="3.40.50.1820">
    <property type="entry name" value="alpha/beta hydrolase"/>
    <property type="match status" value="1"/>
</dbReference>
<evidence type="ECO:0000313" key="3">
    <source>
        <dbReference type="Proteomes" id="UP000505355"/>
    </source>
</evidence>
<protein>
    <submittedName>
        <fullName evidence="2">Alpha/beta hydrolase</fullName>
    </submittedName>
</protein>
<dbReference type="InterPro" id="IPR050583">
    <property type="entry name" value="Mycobacterial_A85_antigen"/>
</dbReference>
<keyword evidence="2" id="KW-0378">Hydrolase</keyword>
<evidence type="ECO:0000256" key="1">
    <source>
        <dbReference type="SAM" id="SignalP"/>
    </source>
</evidence>